<dbReference type="OrthoDB" id="2454059at2"/>
<dbReference type="Proteomes" id="UP000324517">
    <property type="component" value="Unassembled WGS sequence"/>
</dbReference>
<proteinExistence type="predicted"/>
<dbReference type="EMBL" id="VTET01000001">
    <property type="protein sequence ID" value="TYS74535.1"/>
    <property type="molecule type" value="Genomic_DNA"/>
</dbReference>
<organism evidence="2 3">
    <name type="scientific">Sutcliffiella horikoshii</name>
    <dbReference type="NCBI Taxonomy" id="79883"/>
    <lineage>
        <taxon>Bacteria</taxon>
        <taxon>Bacillati</taxon>
        <taxon>Bacillota</taxon>
        <taxon>Bacilli</taxon>
        <taxon>Bacillales</taxon>
        <taxon>Bacillaceae</taxon>
        <taxon>Sutcliffiella</taxon>
    </lineage>
</organism>
<evidence type="ECO:0000313" key="3">
    <source>
        <dbReference type="Proteomes" id="UP000324517"/>
    </source>
</evidence>
<protein>
    <submittedName>
        <fullName evidence="2">Uncharacterized protein</fullName>
    </submittedName>
</protein>
<keyword evidence="1" id="KW-0812">Transmembrane</keyword>
<name>A0A5D4TGY3_9BACI</name>
<evidence type="ECO:0000256" key="1">
    <source>
        <dbReference type="SAM" id="Phobius"/>
    </source>
</evidence>
<comment type="caution">
    <text evidence="2">The sequence shown here is derived from an EMBL/GenBank/DDBJ whole genome shotgun (WGS) entry which is preliminary data.</text>
</comment>
<dbReference type="AlphaFoldDB" id="A0A5D4TGY3"/>
<evidence type="ECO:0000313" key="2">
    <source>
        <dbReference type="EMBL" id="TYS74535.1"/>
    </source>
</evidence>
<feature type="transmembrane region" description="Helical" evidence="1">
    <location>
        <begin position="133"/>
        <end position="151"/>
    </location>
</feature>
<keyword evidence="1" id="KW-0472">Membrane</keyword>
<sequence length="158" mass="16501">MFNKKIQTVGNITDFVRGGRPQVEVISTQEQIIMNQAKTAGGALAAATTLPLAIAPFAKVKIASAAGYGTAVPVNSATVAADTMFQNMLHAFDPLITLVQALAYPIAMVVVLGGALFIMIGNKDKGFSMMQSAGLGYVLVTLTPMILNILVEAMKSAV</sequence>
<accession>A0A5D4TGY3</accession>
<dbReference type="RefSeq" id="WP_148978285.1">
    <property type="nucleotide sequence ID" value="NZ_JBNILM010000001.1"/>
</dbReference>
<reference evidence="2 3" key="1">
    <citation type="submission" date="2019-08" db="EMBL/GenBank/DDBJ databases">
        <title>Bacillus genomes from the desert of Cuatro Cienegas, Coahuila.</title>
        <authorList>
            <person name="Olmedo-Alvarez G."/>
        </authorList>
    </citation>
    <scope>NUCLEOTIDE SEQUENCE [LARGE SCALE GENOMIC DNA]</scope>
    <source>
        <strain evidence="2 3">CH98b_3T</strain>
    </source>
</reference>
<keyword evidence="1" id="KW-1133">Transmembrane helix</keyword>
<gene>
    <name evidence="2" type="ORF">FZC75_02220</name>
</gene>
<feature type="transmembrane region" description="Helical" evidence="1">
    <location>
        <begin position="102"/>
        <end position="121"/>
    </location>
</feature>